<dbReference type="EMBL" id="JBBXJM010000007">
    <property type="protein sequence ID" value="KAL1405557.1"/>
    <property type="molecule type" value="Genomic_DNA"/>
</dbReference>
<dbReference type="InterPro" id="IPR015422">
    <property type="entry name" value="PyrdxlP-dep_Trfase_small"/>
</dbReference>
<dbReference type="PANTHER" id="PTHR45688:SF13">
    <property type="entry name" value="ALANINE--GLYOXYLATE AMINOTRANSFERASE 2-LIKE"/>
    <property type="match status" value="1"/>
</dbReference>
<proteinExistence type="inferred from homology"/>
<dbReference type="SUPFAM" id="SSF53383">
    <property type="entry name" value="PLP-dependent transferases"/>
    <property type="match status" value="1"/>
</dbReference>
<dbReference type="CDD" id="cd00610">
    <property type="entry name" value="OAT_like"/>
    <property type="match status" value="1"/>
</dbReference>
<name>A0ABR3PT90_9TREE</name>
<comment type="similarity">
    <text evidence="1 3">Belongs to the class-III pyridoxal-phosphate-dependent aminotransferase family.</text>
</comment>
<dbReference type="Gene3D" id="3.40.640.10">
    <property type="entry name" value="Type I PLP-dependent aspartate aminotransferase-like (Major domain)"/>
    <property type="match status" value="1"/>
</dbReference>
<dbReference type="InterPro" id="IPR049704">
    <property type="entry name" value="Aminotrans_3_PPA_site"/>
</dbReference>
<keyword evidence="2 3" id="KW-0663">Pyridoxal phosphate</keyword>
<gene>
    <name evidence="5" type="ORF">Q8F55_009196</name>
</gene>
<evidence type="ECO:0000313" key="5">
    <source>
        <dbReference type="EMBL" id="KAL1405557.1"/>
    </source>
</evidence>
<organism evidence="5 6">
    <name type="scientific">Vanrija albida</name>
    <dbReference type="NCBI Taxonomy" id="181172"/>
    <lineage>
        <taxon>Eukaryota</taxon>
        <taxon>Fungi</taxon>
        <taxon>Dikarya</taxon>
        <taxon>Basidiomycota</taxon>
        <taxon>Agaricomycotina</taxon>
        <taxon>Tremellomycetes</taxon>
        <taxon>Trichosporonales</taxon>
        <taxon>Trichosporonaceae</taxon>
        <taxon>Vanrija</taxon>
    </lineage>
</organism>
<dbReference type="InterPro" id="IPR015424">
    <property type="entry name" value="PyrdxlP-dep_Trfase"/>
</dbReference>
<dbReference type="Pfam" id="PF00202">
    <property type="entry name" value="Aminotran_3"/>
    <property type="match status" value="1"/>
</dbReference>
<evidence type="ECO:0000256" key="3">
    <source>
        <dbReference type="RuleBase" id="RU003560"/>
    </source>
</evidence>
<evidence type="ECO:0000313" key="6">
    <source>
        <dbReference type="Proteomes" id="UP001565368"/>
    </source>
</evidence>
<dbReference type="InterPro" id="IPR005814">
    <property type="entry name" value="Aminotrans_3"/>
</dbReference>
<feature type="compositionally biased region" description="Polar residues" evidence="4">
    <location>
        <begin position="1"/>
        <end position="10"/>
    </location>
</feature>
<evidence type="ECO:0000256" key="2">
    <source>
        <dbReference type="ARBA" id="ARBA00022898"/>
    </source>
</evidence>
<dbReference type="Gene3D" id="3.90.1150.10">
    <property type="entry name" value="Aspartate Aminotransferase, domain 1"/>
    <property type="match status" value="1"/>
</dbReference>
<dbReference type="GeneID" id="95990239"/>
<sequence>MAPIATSTHQPAAAPTPASLKATPAADASPVAGRSNEQFWKSANDKLIGFGGGWMPVRIVKAKGTVLYDEKGNRLLDWTSGQMSSLLGHGHPEIVETVTKYVTNLDHLFSPMVSDPVLDLAERLTAMLPPGLDKCLFLSTGSETNEAALKMAKMYTGGFEIVSLSASYHGMTHGAGAATFTVGRKGYGPQVPGNFTLPVPYAYRSPFRHPDGSYDWKTELDYGWDLIDRQSTGSLAACLVEPIVSTGGIIPLPDGYLTALKEHCRQRGMLLIMDEAQTGMARTGDMFGFEHEGVVPDILTLSKTLGCGLPLGATITSNEIESVVRKRGFFYLTTHLNDPLVCAVGAKVCDIVVREDMPRQAREKGALLRAGLLRLQEKYPQYIGDVRGRGLLQGIEIISDAKTKAPGSKLGAAVADRCMELGLSCNIVSLPALSGVFRLAPPVTITPEEIEEGLQIMDRAFAECIDKL</sequence>
<evidence type="ECO:0000256" key="1">
    <source>
        <dbReference type="ARBA" id="ARBA00008954"/>
    </source>
</evidence>
<comment type="caution">
    <text evidence="5">The sequence shown here is derived from an EMBL/GenBank/DDBJ whole genome shotgun (WGS) entry which is preliminary data.</text>
</comment>
<reference evidence="5 6" key="1">
    <citation type="submission" date="2023-08" db="EMBL/GenBank/DDBJ databases">
        <title>Annotated Genome Sequence of Vanrija albida AlHP1.</title>
        <authorList>
            <person name="Herzog R."/>
        </authorList>
    </citation>
    <scope>NUCLEOTIDE SEQUENCE [LARGE SCALE GENOMIC DNA]</scope>
    <source>
        <strain evidence="5 6">AlHP1</strain>
    </source>
</reference>
<dbReference type="PROSITE" id="PS00600">
    <property type="entry name" value="AA_TRANSFER_CLASS_3"/>
    <property type="match status" value="1"/>
</dbReference>
<dbReference type="PANTHER" id="PTHR45688">
    <property type="match status" value="1"/>
</dbReference>
<keyword evidence="6" id="KW-1185">Reference proteome</keyword>
<accession>A0ABR3PT90</accession>
<protein>
    <submittedName>
        <fullName evidence="5">Uncharacterized protein</fullName>
    </submittedName>
</protein>
<dbReference type="RefSeq" id="XP_069205501.1">
    <property type="nucleotide sequence ID" value="XM_069357564.1"/>
</dbReference>
<feature type="region of interest" description="Disordered" evidence="4">
    <location>
        <begin position="1"/>
        <end position="35"/>
    </location>
</feature>
<dbReference type="InterPro" id="IPR015421">
    <property type="entry name" value="PyrdxlP-dep_Trfase_major"/>
</dbReference>
<dbReference type="Proteomes" id="UP001565368">
    <property type="component" value="Unassembled WGS sequence"/>
</dbReference>
<dbReference type="PIRSF" id="PIRSF000521">
    <property type="entry name" value="Transaminase_4ab_Lys_Orn"/>
    <property type="match status" value="1"/>
</dbReference>
<evidence type="ECO:0000256" key="4">
    <source>
        <dbReference type="SAM" id="MobiDB-lite"/>
    </source>
</evidence>